<accession>A0A1G2DCS4</accession>
<reference evidence="2 3" key="1">
    <citation type="journal article" date="2016" name="Nat. Commun.">
        <title>Thousands of microbial genomes shed light on interconnected biogeochemical processes in an aquifer system.</title>
        <authorList>
            <person name="Anantharaman K."/>
            <person name="Brown C.T."/>
            <person name="Hug L.A."/>
            <person name="Sharon I."/>
            <person name="Castelle C.J."/>
            <person name="Probst A.J."/>
            <person name="Thomas B.C."/>
            <person name="Singh A."/>
            <person name="Wilkins M.J."/>
            <person name="Karaoz U."/>
            <person name="Brodie E.L."/>
            <person name="Williams K.H."/>
            <person name="Hubbard S.S."/>
            <person name="Banfield J.F."/>
        </authorList>
    </citation>
    <scope>NUCLEOTIDE SEQUENCE [LARGE SCALE GENOMIC DNA]</scope>
</reference>
<dbReference type="AlphaFoldDB" id="A0A1G2DCS4"/>
<keyword evidence="1" id="KW-1133">Transmembrane helix</keyword>
<gene>
    <name evidence="2" type="ORF">A2942_04325</name>
</gene>
<evidence type="ECO:0000256" key="1">
    <source>
        <dbReference type="SAM" id="Phobius"/>
    </source>
</evidence>
<organism evidence="2 3">
    <name type="scientific">Candidatus Lloydbacteria bacterium RIFCSPLOWO2_01_FULL_50_20</name>
    <dbReference type="NCBI Taxonomy" id="1798665"/>
    <lineage>
        <taxon>Bacteria</taxon>
        <taxon>Candidatus Lloydiibacteriota</taxon>
    </lineage>
</organism>
<feature type="transmembrane region" description="Helical" evidence="1">
    <location>
        <begin position="102"/>
        <end position="121"/>
    </location>
</feature>
<dbReference type="SUPFAM" id="SSF103481">
    <property type="entry name" value="Multidrug resistance efflux transporter EmrE"/>
    <property type="match status" value="1"/>
</dbReference>
<feature type="transmembrane region" description="Helical" evidence="1">
    <location>
        <begin position="153"/>
        <end position="177"/>
    </location>
</feature>
<sequence>MMNGDFAAMLSIGLVVFAQLLNAISVLIDKYVVTHTTITRPSVYVFYVGMISGTALLLLPLGIVGMPDATTIWLSLDIGFVFIASILFLYRALKHANATDVVVWLTAVSALTSFIFGVFFLDEQLPRAFPFAIGLFVLGMFFVGHFRFYARSFLQVIAAGLLFGLSVVLVKILFSHASFIDGFFWSRMGNMIAALSLLFFPSVRNHVFHITRSTSKHVGALIFVNRALNGIALLCILYAIGLGSVSLINSLSSLQFVFIFLLIFAFAKYVPQLYEHEFRPGHILHKVVAMCFISVGFIVLFL</sequence>
<dbReference type="Proteomes" id="UP000178534">
    <property type="component" value="Unassembled WGS sequence"/>
</dbReference>
<name>A0A1G2DCS4_9BACT</name>
<feature type="transmembrane region" description="Helical" evidence="1">
    <location>
        <begin position="283"/>
        <end position="301"/>
    </location>
</feature>
<feature type="transmembrane region" description="Helical" evidence="1">
    <location>
        <begin position="253"/>
        <end position="271"/>
    </location>
</feature>
<dbReference type="STRING" id="1798665.A2942_04325"/>
<dbReference type="EMBL" id="MHLP01000037">
    <property type="protein sequence ID" value="OGZ11445.1"/>
    <property type="molecule type" value="Genomic_DNA"/>
</dbReference>
<dbReference type="InterPro" id="IPR037185">
    <property type="entry name" value="EmrE-like"/>
</dbReference>
<evidence type="ECO:0008006" key="4">
    <source>
        <dbReference type="Google" id="ProtNLM"/>
    </source>
</evidence>
<keyword evidence="1" id="KW-0812">Transmembrane</keyword>
<feature type="transmembrane region" description="Helical" evidence="1">
    <location>
        <begin position="220"/>
        <end position="241"/>
    </location>
</feature>
<protein>
    <recommendedName>
        <fullName evidence="4">EamA domain-containing protein</fullName>
    </recommendedName>
</protein>
<keyword evidence="1" id="KW-0472">Membrane</keyword>
<feature type="transmembrane region" description="Helical" evidence="1">
    <location>
        <begin position="72"/>
        <end position="90"/>
    </location>
</feature>
<feature type="transmembrane region" description="Helical" evidence="1">
    <location>
        <begin position="6"/>
        <end position="32"/>
    </location>
</feature>
<feature type="transmembrane region" description="Helical" evidence="1">
    <location>
        <begin position="44"/>
        <end position="66"/>
    </location>
</feature>
<evidence type="ECO:0000313" key="2">
    <source>
        <dbReference type="EMBL" id="OGZ11445.1"/>
    </source>
</evidence>
<evidence type="ECO:0000313" key="3">
    <source>
        <dbReference type="Proteomes" id="UP000178534"/>
    </source>
</evidence>
<comment type="caution">
    <text evidence="2">The sequence shown here is derived from an EMBL/GenBank/DDBJ whole genome shotgun (WGS) entry which is preliminary data.</text>
</comment>
<feature type="transmembrane region" description="Helical" evidence="1">
    <location>
        <begin position="127"/>
        <end position="146"/>
    </location>
</feature>
<proteinExistence type="predicted"/>
<feature type="transmembrane region" description="Helical" evidence="1">
    <location>
        <begin position="183"/>
        <end position="200"/>
    </location>
</feature>